<keyword evidence="2" id="KW-1185">Reference proteome</keyword>
<dbReference type="Gene3D" id="2.60.40.10">
    <property type="entry name" value="Immunoglobulins"/>
    <property type="match status" value="1"/>
</dbReference>
<dbReference type="Gene3D" id="3.90.260.10">
    <property type="entry name" value="Transglutaminase-like"/>
    <property type="match status" value="1"/>
</dbReference>
<proteinExistence type="predicted"/>
<dbReference type="GO" id="GO:0003810">
    <property type="term" value="F:protein-glutamine gamma-glutamyltransferase activity"/>
    <property type="evidence" value="ECO:0007669"/>
    <property type="project" value="TreeGrafter"/>
</dbReference>
<dbReference type="InterPro" id="IPR013783">
    <property type="entry name" value="Ig-like_fold"/>
</dbReference>
<dbReference type="Proteomes" id="UP000233556">
    <property type="component" value="Unassembled WGS sequence"/>
</dbReference>
<dbReference type="InterPro" id="IPR036985">
    <property type="entry name" value="Transglutaminase-like_sf"/>
</dbReference>
<protein>
    <submittedName>
        <fullName evidence="1">Protein-glutamine gamma-glutamyltransferase e-like</fullName>
    </submittedName>
</protein>
<dbReference type="InterPro" id="IPR038765">
    <property type="entry name" value="Papain-like_cys_pep_sf"/>
</dbReference>
<dbReference type="SUPFAM" id="SSF54001">
    <property type="entry name" value="Cysteine proteinases"/>
    <property type="match status" value="1"/>
</dbReference>
<dbReference type="InterPro" id="IPR014756">
    <property type="entry name" value="Ig_E-set"/>
</dbReference>
<keyword evidence="1" id="KW-0808">Transferase</keyword>
<gene>
    <name evidence="1" type="ORF">llap_11540</name>
</gene>
<dbReference type="PANTHER" id="PTHR11590">
    <property type="entry name" value="PROTEIN-GLUTAMINE GAMMA-GLUTAMYLTRANSFERASE"/>
    <property type="match status" value="1"/>
</dbReference>
<evidence type="ECO:0000313" key="2">
    <source>
        <dbReference type="Proteomes" id="UP000233556"/>
    </source>
</evidence>
<reference evidence="2" key="1">
    <citation type="submission" date="2017-11" db="EMBL/GenBank/DDBJ databases">
        <authorList>
            <person name="Lima N.C."/>
            <person name="Parody-Merino A.M."/>
            <person name="Battley P.F."/>
            <person name="Fidler A.E."/>
            <person name="Prosdocimi F."/>
        </authorList>
    </citation>
    <scope>NUCLEOTIDE SEQUENCE [LARGE SCALE GENOMIC DNA]</scope>
</reference>
<dbReference type="EMBL" id="KZ506840">
    <property type="protein sequence ID" value="PKU38154.1"/>
    <property type="molecule type" value="Genomic_DNA"/>
</dbReference>
<dbReference type="SUPFAM" id="SSF81296">
    <property type="entry name" value="E set domains"/>
    <property type="match status" value="1"/>
</dbReference>
<sequence length="137" mass="15624">MSVVFKLHFLENYHGQKNRIFSLLLLSCPWKEYCIVCESSPNAGIGHYNLSIQSVSSSPTSLDTFILLFNPWSSGDDVFMPNKAEREEYVLEEFGIIFAGNKNHISSFEWNFGQSYTSEEQESGVEIRTCAKPCYTD</sequence>
<accession>A0A2I0TWH3</accession>
<evidence type="ECO:0000313" key="1">
    <source>
        <dbReference type="EMBL" id="PKU38154.1"/>
    </source>
</evidence>
<name>A0A2I0TWH3_LIMLA</name>
<organism evidence="1 2">
    <name type="scientific">Limosa lapponica baueri</name>
    <dbReference type="NCBI Taxonomy" id="1758121"/>
    <lineage>
        <taxon>Eukaryota</taxon>
        <taxon>Metazoa</taxon>
        <taxon>Chordata</taxon>
        <taxon>Craniata</taxon>
        <taxon>Vertebrata</taxon>
        <taxon>Euteleostomi</taxon>
        <taxon>Archelosauria</taxon>
        <taxon>Archosauria</taxon>
        <taxon>Dinosauria</taxon>
        <taxon>Saurischia</taxon>
        <taxon>Theropoda</taxon>
        <taxon>Coelurosauria</taxon>
        <taxon>Aves</taxon>
        <taxon>Neognathae</taxon>
        <taxon>Neoaves</taxon>
        <taxon>Charadriiformes</taxon>
        <taxon>Scolopacidae</taxon>
        <taxon>Limosa</taxon>
    </lineage>
</organism>
<dbReference type="AlphaFoldDB" id="A0A2I0TWH3"/>
<dbReference type="InterPro" id="IPR050779">
    <property type="entry name" value="Transglutaminase"/>
</dbReference>
<dbReference type="PANTHER" id="PTHR11590:SF36">
    <property type="entry name" value="PROTEIN-GLUTAMINE GAMMA-GLUTAMYLTRANSFERASE E"/>
    <property type="match status" value="1"/>
</dbReference>
<dbReference type="OrthoDB" id="437511at2759"/>
<reference evidence="2" key="2">
    <citation type="submission" date="2017-12" db="EMBL/GenBank/DDBJ databases">
        <title>Genome sequence of the Bar-tailed Godwit (Limosa lapponica baueri).</title>
        <authorList>
            <person name="Lima N.C.B."/>
            <person name="Parody-Merino A.M."/>
            <person name="Battley P.F."/>
            <person name="Fidler A.E."/>
            <person name="Prosdocimi F."/>
        </authorList>
    </citation>
    <scope>NUCLEOTIDE SEQUENCE [LARGE SCALE GENOMIC DNA]</scope>
</reference>